<evidence type="ECO:0000256" key="2">
    <source>
        <dbReference type="ARBA" id="ARBA00023043"/>
    </source>
</evidence>
<dbReference type="OMA" id="CMGLGVK"/>
<evidence type="ECO:0000256" key="1">
    <source>
        <dbReference type="ARBA" id="ARBA00022737"/>
    </source>
</evidence>
<dbReference type="OrthoDB" id="10057496at2759"/>
<dbReference type="SMART" id="SM00248">
    <property type="entry name" value="ANK"/>
    <property type="match status" value="2"/>
</dbReference>
<dbReference type="AlphaFoldDB" id="A0A194S6T1"/>
<dbReference type="PROSITE" id="PS50088">
    <property type="entry name" value="ANK_REPEAT"/>
    <property type="match status" value="1"/>
</dbReference>
<name>A0A194S6T1_RHOGW</name>
<dbReference type="PROSITE" id="PS50297">
    <property type="entry name" value="ANK_REP_REGION"/>
    <property type="match status" value="1"/>
</dbReference>
<feature type="compositionally biased region" description="Basic and acidic residues" evidence="4">
    <location>
        <begin position="177"/>
        <end position="191"/>
    </location>
</feature>
<keyword evidence="2 3" id="KW-0040">ANK repeat</keyword>
<dbReference type="InterPro" id="IPR002110">
    <property type="entry name" value="Ankyrin_rpt"/>
</dbReference>
<evidence type="ECO:0000256" key="3">
    <source>
        <dbReference type="PROSITE-ProRule" id="PRU00023"/>
    </source>
</evidence>
<accession>A0A194S6T1</accession>
<dbReference type="Gene3D" id="1.25.40.20">
    <property type="entry name" value="Ankyrin repeat-containing domain"/>
    <property type="match status" value="1"/>
</dbReference>
<evidence type="ECO:0000313" key="5">
    <source>
        <dbReference type="EMBL" id="KPV75121.1"/>
    </source>
</evidence>
<reference evidence="5 6" key="1">
    <citation type="journal article" date="2015" name="Front. Microbiol.">
        <title>Genome sequence of the plant growth promoting endophytic yeast Rhodotorula graminis WP1.</title>
        <authorList>
            <person name="Firrincieli A."/>
            <person name="Otillar R."/>
            <person name="Salamov A."/>
            <person name="Schmutz J."/>
            <person name="Khan Z."/>
            <person name="Redman R.S."/>
            <person name="Fleck N.D."/>
            <person name="Lindquist E."/>
            <person name="Grigoriev I.V."/>
            <person name="Doty S.L."/>
        </authorList>
    </citation>
    <scope>NUCLEOTIDE SEQUENCE [LARGE SCALE GENOMIC DNA]</scope>
    <source>
        <strain evidence="5 6">WP1</strain>
    </source>
</reference>
<feature type="region of interest" description="Disordered" evidence="4">
    <location>
        <begin position="173"/>
        <end position="198"/>
    </location>
</feature>
<dbReference type="STRING" id="578459.A0A194S6T1"/>
<dbReference type="GeneID" id="28977139"/>
<dbReference type="RefSeq" id="XP_018271170.1">
    <property type="nucleotide sequence ID" value="XM_018416691.1"/>
</dbReference>
<dbReference type="Pfam" id="PF12796">
    <property type="entry name" value="Ank_2"/>
    <property type="match status" value="1"/>
</dbReference>
<dbReference type="EMBL" id="KQ474078">
    <property type="protein sequence ID" value="KPV75121.1"/>
    <property type="molecule type" value="Genomic_DNA"/>
</dbReference>
<dbReference type="PANTHER" id="PTHR24171:SF8">
    <property type="entry name" value="BRCA1-ASSOCIATED RING DOMAIN PROTEIN 1"/>
    <property type="match status" value="1"/>
</dbReference>
<dbReference type="InterPro" id="IPR036770">
    <property type="entry name" value="Ankyrin_rpt-contain_sf"/>
</dbReference>
<dbReference type="SUPFAM" id="SSF48403">
    <property type="entry name" value="Ankyrin repeat"/>
    <property type="match status" value="1"/>
</dbReference>
<evidence type="ECO:0000256" key="4">
    <source>
        <dbReference type="SAM" id="MobiDB-lite"/>
    </source>
</evidence>
<dbReference type="GO" id="GO:0085020">
    <property type="term" value="P:protein K6-linked ubiquitination"/>
    <property type="evidence" value="ECO:0007669"/>
    <property type="project" value="TreeGrafter"/>
</dbReference>
<keyword evidence="1" id="KW-0677">Repeat</keyword>
<keyword evidence="6" id="KW-1185">Reference proteome</keyword>
<evidence type="ECO:0000313" key="6">
    <source>
        <dbReference type="Proteomes" id="UP000053890"/>
    </source>
</evidence>
<dbReference type="PANTHER" id="PTHR24171">
    <property type="entry name" value="ANKYRIN REPEAT DOMAIN-CONTAINING PROTEIN 39-RELATED"/>
    <property type="match status" value="1"/>
</dbReference>
<dbReference type="GO" id="GO:0004842">
    <property type="term" value="F:ubiquitin-protein transferase activity"/>
    <property type="evidence" value="ECO:0007669"/>
    <property type="project" value="TreeGrafter"/>
</dbReference>
<sequence length="224" mass="24394">MATTRPEPSQDELAALLECCRYGDLDQGDFDDIKQFAHQYGDHWLANAKDDRDNTPLHMAAGNGHTEIVSWLLPRLPLAALSAQNTALSTPLHWACLNYHLAVLELLCPLLPLAAFDLKNHHGKTAVQEAEEACEALVVGEDDQDTPLGKERVRREKCVGYVLGCMGLGVKAPTGGDDAKAEEAPSDDKAGEVAGADDETVKRLAEQADKLKLEQEQEQQQSQA</sequence>
<gene>
    <name evidence="5" type="ORF">RHOBADRAFT_53148</name>
</gene>
<dbReference type="Proteomes" id="UP000053890">
    <property type="component" value="Unassembled WGS sequence"/>
</dbReference>
<protein>
    <submittedName>
        <fullName evidence="5">Uncharacterized protein</fullName>
    </submittedName>
</protein>
<feature type="repeat" description="ANK" evidence="3">
    <location>
        <begin position="52"/>
        <end position="73"/>
    </location>
</feature>
<proteinExistence type="predicted"/>
<organism evidence="5 6">
    <name type="scientific">Rhodotorula graminis (strain WP1)</name>
    <dbReference type="NCBI Taxonomy" id="578459"/>
    <lineage>
        <taxon>Eukaryota</taxon>
        <taxon>Fungi</taxon>
        <taxon>Dikarya</taxon>
        <taxon>Basidiomycota</taxon>
        <taxon>Pucciniomycotina</taxon>
        <taxon>Microbotryomycetes</taxon>
        <taxon>Sporidiobolales</taxon>
        <taxon>Sporidiobolaceae</taxon>
        <taxon>Rhodotorula</taxon>
    </lineage>
</organism>